<evidence type="ECO:0000256" key="2">
    <source>
        <dbReference type="ARBA" id="ARBA00009592"/>
    </source>
</evidence>
<evidence type="ECO:0000256" key="10">
    <source>
        <dbReference type="ARBA" id="ARBA00023180"/>
    </source>
</evidence>
<sequence length="332" mass="36886">MILPDLYINFPNSTTSSRLEYLYFGDNHFEGKIIVPIAKLINLKELDLSFLNTSYPIDILEKLELVELSDNRIKGKVPEWLWNLPCLNTVFLKNNLFDGFKGPADVLSLEILELGYNNLTRPIPQCLSNLIVVKLRKNSLEGSIPDTFYIGVSLQTFDVGHNRLTGKLPRSLQNCSSLDSIMFYGSISPPGQGPLGLPELRIFEISDNNFTGSLPPTYFVNWKASSLTMNENGHIPLSFSNLSNLESLDLSSNQLSWTIPNGPFLMDSVFGVHKCKARLCGLPLQETCFVTNAPPTQPPKQEGEEENEEVFSWKGVAIGYGPGVLLGLADIS</sequence>
<keyword evidence="4" id="KW-0433">Leucine-rich repeat</keyword>
<dbReference type="Gene3D" id="3.80.10.10">
    <property type="entry name" value="Ribonuclease Inhibitor"/>
    <property type="match status" value="3"/>
</dbReference>
<evidence type="ECO:0008006" key="13">
    <source>
        <dbReference type="Google" id="ProtNLM"/>
    </source>
</evidence>
<comment type="similarity">
    <text evidence="2">Belongs to the RLP family.</text>
</comment>
<keyword evidence="8" id="KW-0472">Membrane</keyword>
<dbReference type="PROSITE" id="PS51450">
    <property type="entry name" value="LRR"/>
    <property type="match status" value="1"/>
</dbReference>
<dbReference type="EMBL" id="QGKX02000996">
    <property type="protein sequence ID" value="KAF3553997.1"/>
    <property type="molecule type" value="Genomic_DNA"/>
</dbReference>
<accession>A0A8S9QQH7</accession>
<dbReference type="AlphaFoldDB" id="A0A8S9QQH7"/>
<keyword evidence="10" id="KW-0325">Glycoprotein</keyword>
<evidence type="ECO:0000256" key="6">
    <source>
        <dbReference type="ARBA" id="ARBA00022737"/>
    </source>
</evidence>
<proteinExistence type="inferred from homology"/>
<keyword evidence="7" id="KW-1133">Transmembrane helix</keyword>
<dbReference type="PANTHER" id="PTHR27004:SF195">
    <property type="entry name" value="RECEPTOR LIKE PROTEIN 28-RELATED"/>
    <property type="match status" value="1"/>
</dbReference>
<keyword evidence="6" id="KW-0677">Repeat</keyword>
<gene>
    <name evidence="11" type="ORF">F2Q69_00017110</name>
</gene>
<protein>
    <recommendedName>
        <fullName evidence="13">Leucine-rich repeat-containing N-terminal plant-type domain-containing protein</fullName>
    </recommendedName>
</protein>
<dbReference type="Proteomes" id="UP000712600">
    <property type="component" value="Unassembled WGS sequence"/>
</dbReference>
<organism evidence="11 12">
    <name type="scientific">Brassica cretica</name>
    <name type="common">Mustard</name>
    <dbReference type="NCBI Taxonomy" id="69181"/>
    <lineage>
        <taxon>Eukaryota</taxon>
        <taxon>Viridiplantae</taxon>
        <taxon>Streptophyta</taxon>
        <taxon>Embryophyta</taxon>
        <taxon>Tracheophyta</taxon>
        <taxon>Spermatophyta</taxon>
        <taxon>Magnoliopsida</taxon>
        <taxon>eudicotyledons</taxon>
        <taxon>Gunneridae</taxon>
        <taxon>Pentapetalae</taxon>
        <taxon>rosids</taxon>
        <taxon>malvids</taxon>
        <taxon>Brassicales</taxon>
        <taxon>Brassicaceae</taxon>
        <taxon>Brassiceae</taxon>
        <taxon>Brassica</taxon>
    </lineage>
</organism>
<evidence type="ECO:0000256" key="1">
    <source>
        <dbReference type="ARBA" id="ARBA00004251"/>
    </source>
</evidence>
<evidence type="ECO:0000256" key="4">
    <source>
        <dbReference type="ARBA" id="ARBA00022614"/>
    </source>
</evidence>
<evidence type="ECO:0000313" key="11">
    <source>
        <dbReference type="EMBL" id="KAF3553997.1"/>
    </source>
</evidence>
<evidence type="ECO:0000256" key="3">
    <source>
        <dbReference type="ARBA" id="ARBA00022475"/>
    </source>
</evidence>
<comment type="caution">
    <text evidence="11">The sequence shown here is derived from an EMBL/GenBank/DDBJ whole genome shotgun (WGS) entry which is preliminary data.</text>
</comment>
<keyword evidence="5" id="KW-0812">Transmembrane</keyword>
<evidence type="ECO:0000313" key="12">
    <source>
        <dbReference type="Proteomes" id="UP000712600"/>
    </source>
</evidence>
<dbReference type="PANTHER" id="PTHR27004">
    <property type="entry name" value="RECEPTOR-LIKE PROTEIN 12 ISOFORM X1"/>
    <property type="match status" value="1"/>
</dbReference>
<comment type="subcellular location">
    <subcellularLocation>
        <location evidence="1">Cell membrane</location>
        <topology evidence="1">Single-pass type I membrane protein</topology>
    </subcellularLocation>
</comment>
<keyword evidence="3" id="KW-1003">Cell membrane</keyword>
<evidence type="ECO:0000256" key="9">
    <source>
        <dbReference type="ARBA" id="ARBA00023170"/>
    </source>
</evidence>
<name>A0A8S9QQH7_BRACR</name>
<dbReference type="InterPro" id="IPR032675">
    <property type="entry name" value="LRR_dom_sf"/>
</dbReference>
<evidence type="ECO:0000256" key="8">
    <source>
        <dbReference type="ARBA" id="ARBA00023136"/>
    </source>
</evidence>
<dbReference type="GO" id="GO:0005886">
    <property type="term" value="C:plasma membrane"/>
    <property type="evidence" value="ECO:0007669"/>
    <property type="project" value="UniProtKB-SubCell"/>
</dbReference>
<dbReference type="Pfam" id="PF00560">
    <property type="entry name" value="LRR_1"/>
    <property type="match status" value="4"/>
</dbReference>
<dbReference type="InterPro" id="IPR001611">
    <property type="entry name" value="Leu-rich_rpt"/>
</dbReference>
<reference evidence="11" key="1">
    <citation type="submission" date="2019-12" db="EMBL/GenBank/DDBJ databases">
        <title>Genome sequencing and annotation of Brassica cretica.</title>
        <authorList>
            <person name="Studholme D.J."/>
            <person name="Sarris P."/>
        </authorList>
    </citation>
    <scope>NUCLEOTIDE SEQUENCE</scope>
    <source>
        <strain evidence="11">PFS-109/04</strain>
        <tissue evidence="11">Leaf</tissue>
    </source>
</reference>
<evidence type="ECO:0000256" key="7">
    <source>
        <dbReference type="ARBA" id="ARBA00022989"/>
    </source>
</evidence>
<evidence type="ECO:0000256" key="5">
    <source>
        <dbReference type="ARBA" id="ARBA00022692"/>
    </source>
</evidence>
<dbReference type="SUPFAM" id="SSF52058">
    <property type="entry name" value="L domain-like"/>
    <property type="match status" value="1"/>
</dbReference>
<keyword evidence="9" id="KW-0675">Receptor</keyword>
<dbReference type="PRINTS" id="PR00019">
    <property type="entry name" value="LEURICHRPT"/>
</dbReference>